<keyword evidence="1" id="KW-1133">Transmembrane helix</keyword>
<evidence type="ECO:0000313" key="3">
    <source>
        <dbReference type="Proteomes" id="UP000242861"/>
    </source>
</evidence>
<organism evidence="2 3">
    <name type="scientific">Pseudomonas fluvialis</name>
    <dbReference type="NCBI Taxonomy" id="1793966"/>
    <lineage>
        <taxon>Bacteria</taxon>
        <taxon>Pseudomonadati</taxon>
        <taxon>Pseudomonadota</taxon>
        <taxon>Gammaproteobacteria</taxon>
        <taxon>Pseudomonadales</taxon>
        <taxon>Pseudomonadaceae</taxon>
        <taxon>Pseudomonas</taxon>
    </lineage>
</organism>
<feature type="transmembrane region" description="Helical" evidence="1">
    <location>
        <begin position="172"/>
        <end position="200"/>
    </location>
</feature>
<gene>
    <name evidence="2" type="ORF">CW360_13645</name>
</gene>
<sequence>MSLSSLGQACADAFREAGLCLLLALRSSLHPTLLLGSAGLCILLSSLWLWLFYHYFELIAQLAGVVATFVVLGAGTLGLLPGLASSGPATLSGMAGIAPAMALAALYAAALALLILIALYAGAVLISIRLLLPWLLLPRARRRALRHYPQLHGRRKQSGHPLRAGQYYLAPWLGLGAGTLLCLLIPLLNGVLLLVLLGYLNLRFLLPYTLHDLASAAEQLQVARLQRGALIVYGALMLCLVLLPLVNLLLPALLASGTSHLAYRGLQRLDASTGASQAAQVSLSAA</sequence>
<comment type="caution">
    <text evidence="2">The sequence shown here is derived from an EMBL/GenBank/DDBJ whole genome shotgun (WGS) entry which is preliminary data.</text>
</comment>
<evidence type="ECO:0000313" key="2">
    <source>
        <dbReference type="EMBL" id="PKF70341.1"/>
    </source>
</evidence>
<dbReference type="AlphaFoldDB" id="A0A2I0CMK1"/>
<proteinExistence type="predicted"/>
<accession>A0A2I0CMK1</accession>
<dbReference type="RefSeq" id="WP_101194069.1">
    <property type="nucleotide sequence ID" value="NZ_PIYS01000027.1"/>
</dbReference>
<evidence type="ECO:0008006" key="4">
    <source>
        <dbReference type="Google" id="ProtNLM"/>
    </source>
</evidence>
<feature type="transmembrane region" description="Helical" evidence="1">
    <location>
        <begin position="230"/>
        <end position="254"/>
    </location>
</feature>
<dbReference type="EMBL" id="PIYS01000027">
    <property type="protein sequence ID" value="PKF70341.1"/>
    <property type="molecule type" value="Genomic_DNA"/>
</dbReference>
<feature type="transmembrane region" description="Helical" evidence="1">
    <location>
        <begin position="33"/>
        <end position="53"/>
    </location>
</feature>
<feature type="transmembrane region" description="Helical" evidence="1">
    <location>
        <begin position="65"/>
        <end position="84"/>
    </location>
</feature>
<protein>
    <recommendedName>
        <fullName evidence="4">EI24 domain-containing protein</fullName>
    </recommendedName>
</protein>
<name>A0A2I0CMK1_9PSED</name>
<keyword evidence="1" id="KW-0812">Transmembrane</keyword>
<reference evidence="3" key="1">
    <citation type="submission" date="2017-12" db="EMBL/GenBank/DDBJ databases">
        <authorList>
            <person name="Yu X.-Y."/>
        </authorList>
    </citation>
    <scope>NUCLEOTIDE SEQUENCE [LARGE SCALE GENOMIC DNA]</scope>
    <source>
        <strain evidence="3">ZYSR67-Z</strain>
    </source>
</reference>
<dbReference type="Proteomes" id="UP000242861">
    <property type="component" value="Unassembled WGS sequence"/>
</dbReference>
<keyword evidence="1" id="KW-0472">Membrane</keyword>
<feature type="transmembrane region" description="Helical" evidence="1">
    <location>
        <begin position="104"/>
        <end position="137"/>
    </location>
</feature>
<evidence type="ECO:0000256" key="1">
    <source>
        <dbReference type="SAM" id="Phobius"/>
    </source>
</evidence>